<evidence type="ECO:0000256" key="1">
    <source>
        <dbReference type="SAM" id="MobiDB-lite"/>
    </source>
</evidence>
<evidence type="ECO:0000313" key="3">
    <source>
        <dbReference type="Proteomes" id="UP000765509"/>
    </source>
</evidence>
<accession>A0A9Q3HUP0</accession>
<protein>
    <submittedName>
        <fullName evidence="2">Uncharacterized protein</fullName>
    </submittedName>
</protein>
<dbReference type="AlphaFoldDB" id="A0A9Q3HUP0"/>
<dbReference type="EMBL" id="AVOT02025589">
    <property type="protein sequence ID" value="MBW0516957.1"/>
    <property type="molecule type" value="Genomic_DNA"/>
</dbReference>
<keyword evidence="3" id="KW-1185">Reference proteome</keyword>
<sequence length="129" mass="14104">MTTKRGSQYSIQSNGAGLRSSNDPSKGKIKGKIPSGTESIQGSAISQSQVPESLIISEQELELIMSSPNRYKSHSEVSDRHIHEPVQVLPHGVEGQELGNVATNPPRSDALLAHYKILLKEKEIVRYSN</sequence>
<reference evidence="2" key="1">
    <citation type="submission" date="2021-03" db="EMBL/GenBank/DDBJ databases">
        <title>Draft genome sequence of rust myrtle Austropuccinia psidii MF-1, a brazilian biotype.</title>
        <authorList>
            <person name="Quecine M.C."/>
            <person name="Pachon D.M.R."/>
            <person name="Bonatelli M.L."/>
            <person name="Correr F.H."/>
            <person name="Franceschini L.M."/>
            <person name="Leite T.F."/>
            <person name="Margarido G.R.A."/>
            <person name="Almeida C.A."/>
            <person name="Ferrarezi J.A."/>
            <person name="Labate C.A."/>
        </authorList>
    </citation>
    <scope>NUCLEOTIDE SEQUENCE</scope>
    <source>
        <strain evidence="2">MF-1</strain>
    </source>
</reference>
<organism evidence="2 3">
    <name type="scientific">Austropuccinia psidii MF-1</name>
    <dbReference type="NCBI Taxonomy" id="1389203"/>
    <lineage>
        <taxon>Eukaryota</taxon>
        <taxon>Fungi</taxon>
        <taxon>Dikarya</taxon>
        <taxon>Basidiomycota</taxon>
        <taxon>Pucciniomycotina</taxon>
        <taxon>Pucciniomycetes</taxon>
        <taxon>Pucciniales</taxon>
        <taxon>Sphaerophragmiaceae</taxon>
        <taxon>Austropuccinia</taxon>
    </lineage>
</organism>
<gene>
    <name evidence="2" type="ORF">O181_056672</name>
</gene>
<name>A0A9Q3HUP0_9BASI</name>
<feature type="compositionally biased region" description="Polar residues" evidence="1">
    <location>
        <begin position="1"/>
        <end position="23"/>
    </location>
</feature>
<proteinExistence type="predicted"/>
<comment type="caution">
    <text evidence="2">The sequence shown here is derived from an EMBL/GenBank/DDBJ whole genome shotgun (WGS) entry which is preliminary data.</text>
</comment>
<feature type="region of interest" description="Disordered" evidence="1">
    <location>
        <begin position="1"/>
        <end position="51"/>
    </location>
</feature>
<evidence type="ECO:0000313" key="2">
    <source>
        <dbReference type="EMBL" id="MBW0516957.1"/>
    </source>
</evidence>
<dbReference type="Proteomes" id="UP000765509">
    <property type="component" value="Unassembled WGS sequence"/>
</dbReference>
<feature type="compositionally biased region" description="Polar residues" evidence="1">
    <location>
        <begin position="37"/>
        <end position="51"/>
    </location>
</feature>